<accession>A0AAE0N9A8</accession>
<dbReference type="PANTHER" id="PTHR12689:SF4">
    <property type="entry name" value="PROTEIN AAR2 HOMOLOG"/>
    <property type="match status" value="1"/>
</dbReference>
<dbReference type="Pfam" id="PF20981">
    <property type="entry name" value="AAR2_1st"/>
    <property type="match status" value="1"/>
</dbReference>
<evidence type="ECO:0000313" key="5">
    <source>
        <dbReference type="Proteomes" id="UP001285441"/>
    </source>
</evidence>
<dbReference type="GO" id="GO:0000244">
    <property type="term" value="P:spliceosomal tri-snRNP complex assembly"/>
    <property type="evidence" value="ECO:0007669"/>
    <property type="project" value="TreeGrafter"/>
</dbReference>
<dbReference type="InterPro" id="IPR007946">
    <property type="entry name" value="AAR2"/>
</dbReference>
<keyword evidence="5" id="KW-1185">Reference proteome</keyword>
<reference evidence="4" key="2">
    <citation type="submission" date="2023-06" db="EMBL/GenBank/DDBJ databases">
        <authorList>
            <consortium name="Lawrence Berkeley National Laboratory"/>
            <person name="Haridas S."/>
            <person name="Hensen N."/>
            <person name="Bonometti L."/>
            <person name="Westerberg I."/>
            <person name="Brannstrom I.O."/>
            <person name="Guillou S."/>
            <person name="Cros-Aarteil S."/>
            <person name="Calhoun S."/>
            <person name="Kuo A."/>
            <person name="Mondo S."/>
            <person name="Pangilinan J."/>
            <person name="Riley R."/>
            <person name="LaButti K."/>
            <person name="Andreopoulos B."/>
            <person name="Lipzen A."/>
            <person name="Chen C."/>
            <person name="Yanf M."/>
            <person name="Daum C."/>
            <person name="Ng V."/>
            <person name="Clum A."/>
            <person name="Steindorff A."/>
            <person name="Ohm R."/>
            <person name="Martin F."/>
            <person name="Silar P."/>
            <person name="Natvig D."/>
            <person name="Lalanne C."/>
            <person name="Gautier V."/>
            <person name="Ament-velasquez S.L."/>
            <person name="Kruys A."/>
            <person name="Hutchinson M.I."/>
            <person name="Powell A.J."/>
            <person name="Barry K."/>
            <person name="Miller A.N."/>
            <person name="Grigoriev I.V."/>
            <person name="Debuchy R."/>
            <person name="Gladieux P."/>
            <person name="Thoren M.H."/>
            <person name="Johannesson H."/>
        </authorList>
    </citation>
    <scope>NUCLEOTIDE SEQUENCE</scope>
    <source>
        <strain evidence="4">CBS 232.78</strain>
    </source>
</reference>
<feature type="domain" description="AAR2 C-terminal" evidence="2">
    <location>
        <begin position="235"/>
        <end position="405"/>
    </location>
</feature>
<dbReference type="CDD" id="cd13777">
    <property type="entry name" value="Aar2_N"/>
    <property type="match status" value="1"/>
</dbReference>
<organism evidence="4 5">
    <name type="scientific">Podospora didyma</name>
    <dbReference type="NCBI Taxonomy" id="330526"/>
    <lineage>
        <taxon>Eukaryota</taxon>
        <taxon>Fungi</taxon>
        <taxon>Dikarya</taxon>
        <taxon>Ascomycota</taxon>
        <taxon>Pezizomycotina</taxon>
        <taxon>Sordariomycetes</taxon>
        <taxon>Sordariomycetidae</taxon>
        <taxon>Sordariales</taxon>
        <taxon>Podosporaceae</taxon>
        <taxon>Podospora</taxon>
    </lineage>
</organism>
<proteinExistence type="inferred from homology"/>
<feature type="domain" description="AAR2 N-terminal" evidence="3">
    <location>
        <begin position="22"/>
        <end position="169"/>
    </location>
</feature>
<reference evidence="4" key="1">
    <citation type="journal article" date="2023" name="Mol. Phylogenet. Evol.">
        <title>Genome-scale phylogeny and comparative genomics of the fungal order Sordariales.</title>
        <authorList>
            <person name="Hensen N."/>
            <person name="Bonometti L."/>
            <person name="Westerberg I."/>
            <person name="Brannstrom I.O."/>
            <person name="Guillou S."/>
            <person name="Cros-Aarteil S."/>
            <person name="Calhoun S."/>
            <person name="Haridas S."/>
            <person name="Kuo A."/>
            <person name="Mondo S."/>
            <person name="Pangilinan J."/>
            <person name="Riley R."/>
            <person name="LaButti K."/>
            <person name="Andreopoulos B."/>
            <person name="Lipzen A."/>
            <person name="Chen C."/>
            <person name="Yan M."/>
            <person name="Daum C."/>
            <person name="Ng V."/>
            <person name="Clum A."/>
            <person name="Steindorff A."/>
            <person name="Ohm R.A."/>
            <person name="Martin F."/>
            <person name="Silar P."/>
            <person name="Natvig D.O."/>
            <person name="Lalanne C."/>
            <person name="Gautier V."/>
            <person name="Ament-Velasquez S.L."/>
            <person name="Kruys A."/>
            <person name="Hutchinson M.I."/>
            <person name="Powell A.J."/>
            <person name="Barry K."/>
            <person name="Miller A.N."/>
            <person name="Grigoriev I.V."/>
            <person name="Debuchy R."/>
            <person name="Gladieux P."/>
            <person name="Hiltunen Thoren M."/>
            <person name="Johannesson H."/>
        </authorList>
    </citation>
    <scope>NUCLEOTIDE SEQUENCE</scope>
    <source>
        <strain evidence="4">CBS 232.78</strain>
    </source>
</reference>
<dbReference type="PANTHER" id="PTHR12689">
    <property type="entry name" value="A1 CISTRON SPLICING FACTOR AAR2-RELATED"/>
    <property type="match status" value="1"/>
</dbReference>
<comment type="similarity">
    <text evidence="1">Belongs to the AAR2 family.</text>
</comment>
<dbReference type="AlphaFoldDB" id="A0AAE0N9A8"/>
<sequence length="447" mass="50036">METRDSTAEEADPAKCLIRGDVFRLLDLDGKFMIGHDNMTVSTNTKPICGFRDIPPGPHFLWVQQREAISRCGYWYITGDRGVVRVRQWDAYNEVLGDVASQFEVRMQKANIDTIYSELIPYSLGGGRNSTPNLKSTLQSQSPNFETDPAIMWHSLTAAISERFLNRVTNKKGVDAWLIDSSDCVKWDGNSNMPQPLATATVSQAYKLAVGSMLNFLFSQDFQTLRLLDIGGSNQAAVDTSTRILALLNSKTDAIGDDDIAAELQFTFLTGTHLGNAACLEQWWNLVLKIVLRSYKLCLWRPALCCSMLKTLHAQLVYTEDYVDISHQENGHARAPPTEGPSSERLLFQFKPQNRRKLHKALALYKHQLNEMLLGEGNQIKPEQVATGQAFENLEAWLYRRGWDLRSGDVGDGEVISADDSDDDDAPVIVELDEDGHEVGLVSFSRD</sequence>
<evidence type="ECO:0000313" key="4">
    <source>
        <dbReference type="EMBL" id="KAK3374863.1"/>
    </source>
</evidence>
<dbReference type="Proteomes" id="UP001285441">
    <property type="component" value="Unassembled WGS sequence"/>
</dbReference>
<dbReference type="InterPro" id="IPR038516">
    <property type="entry name" value="AAR2_N_sf"/>
</dbReference>
<evidence type="ECO:0000259" key="3">
    <source>
        <dbReference type="Pfam" id="PF20981"/>
    </source>
</evidence>
<dbReference type="Gene3D" id="1.25.40.550">
    <property type="entry name" value="Aar2, C-terminal domain-like"/>
    <property type="match status" value="1"/>
</dbReference>
<name>A0AAE0N9A8_9PEZI</name>
<evidence type="ECO:0000256" key="1">
    <source>
        <dbReference type="ARBA" id="ARBA00006281"/>
    </source>
</evidence>
<dbReference type="Pfam" id="PF05282">
    <property type="entry name" value="AAR2"/>
    <property type="match status" value="1"/>
</dbReference>
<gene>
    <name evidence="4" type="ORF">B0H63DRAFT_400983</name>
</gene>
<dbReference type="InterPro" id="IPR038514">
    <property type="entry name" value="AAR2_C_sf"/>
</dbReference>
<protein>
    <submittedName>
        <fullName evidence="4">AAR2 protein-domain-containing protein</fullName>
    </submittedName>
</protein>
<dbReference type="CDD" id="cd13778">
    <property type="entry name" value="Aar2_C"/>
    <property type="match status" value="1"/>
</dbReference>
<comment type="caution">
    <text evidence="4">The sequence shown here is derived from an EMBL/GenBank/DDBJ whole genome shotgun (WGS) entry which is preliminary data.</text>
</comment>
<dbReference type="InterPro" id="IPR033648">
    <property type="entry name" value="AAR2_C"/>
</dbReference>
<dbReference type="InterPro" id="IPR033647">
    <property type="entry name" value="Aar2_N"/>
</dbReference>
<evidence type="ECO:0000259" key="2">
    <source>
        <dbReference type="Pfam" id="PF05282"/>
    </source>
</evidence>
<dbReference type="EMBL" id="JAULSW010000007">
    <property type="protein sequence ID" value="KAK3374863.1"/>
    <property type="molecule type" value="Genomic_DNA"/>
</dbReference>
<dbReference type="Gene3D" id="2.60.34.20">
    <property type="match status" value="1"/>
</dbReference>